<name>A0A9P7RKH1_9PEZI</name>
<gene>
    <name evidence="1" type="ORF">JMJ77_006377</name>
</gene>
<sequence>ESLYESPVPVRYQGKSLPQELEEVLAIFEYFY</sequence>
<proteinExistence type="predicted"/>
<comment type="caution">
    <text evidence="1">The sequence shown here is derived from an EMBL/GenBank/DDBJ whole genome shotgun (WGS) entry which is preliminary data.</text>
</comment>
<organism evidence="1 2">
    <name type="scientific">Colletotrichum scovillei</name>
    <dbReference type="NCBI Taxonomy" id="1209932"/>
    <lineage>
        <taxon>Eukaryota</taxon>
        <taxon>Fungi</taxon>
        <taxon>Dikarya</taxon>
        <taxon>Ascomycota</taxon>
        <taxon>Pezizomycotina</taxon>
        <taxon>Sordariomycetes</taxon>
        <taxon>Hypocreomycetidae</taxon>
        <taxon>Glomerellales</taxon>
        <taxon>Glomerellaceae</taxon>
        <taxon>Colletotrichum</taxon>
        <taxon>Colletotrichum acutatum species complex</taxon>
    </lineage>
</organism>
<feature type="non-terminal residue" evidence="1">
    <location>
        <position position="1"/>
    </location>
</feature>
<dbReference type="EMBL" id="JAESDN010000001">
    <property type="protein sequence ID" value="KAG7059008.1"/>
    <property type="molecule type" value="Genomic_DNA"/>
</dbReference>
<protein>
    <submittedName>
        <fullName evidence="1">Uncharacterized protein</fullName>
    </submittedName>
</protein>
<dbReference type="AlphaFoldDB" id="A0A9P7RKH1"/>
<accession>A0A9P7RKH1</accession>
<reference evidence="1" key="1">
    <citation type="submission" date="2021-05" db="EMBL/GenBank/DDBJ databases">
        <title>Comparative genomics of three Colletotrichum scovillei strains and genetic complementation revealed genes involved fungal growth and virulence on chili pepper.</title>
        <authorList>
            <person name="Hsieh D.-K."/>
            <person name="Chuang S.-C."/>
            <person name="Chen C.-Y."/>
            <person name="Chao Y.-T."/>
            <person name="Lu M.-Y.J."/>
            <person name="Lee M.-H."/>
            <person name="Shih M.-C."/>
        </authorList>
    </citation>
    <scope>NUCLEOTIDE SEQUENCE</scope>
    <source>
        <strain evidence="1">Coll-153</strain>
    </source>
</reference>
<dbReference type="Proteomes" id="UP000699042">
    <property type="component" value="Unassembled WGS sequence"/>
</dbReference>
<evidence type="ECO:0000313" key="2">
    <source>
        <dbReference type="Proteomes" id="UP000699042"/>
    </source>
</evidence>
<keyword evidence="2" id="KW-1185">Reference proteome</keyword>
<feature type="non-terminal residue" evidence="1">
    <location>
        <position position="32"/>
    </location>
</feature>
<evidence type="ECO:0000313" key="1">
    <source>
        <dbReference type="EMBL" id="KAG7059008.1"/>
    </source>
</evidence>